<organism evidence="1 2">
    <name type="scientific">Halorutilus salinus</name>
    <dbReference type="NCBI Taxonomy" id="2487751"/>
    <lineage>
        <taxon>Archaea</taxon>
        <taxon>Methanobacteriati</taxon>
        <taxon>Methanobacteriota</taxon>
        <taxon>Stenosarchaea group</taxon>
        <taxon>Halobacteria</taxon>
        <taxon>Halorutilales</taxon>
        <taxon>Halorutilaceae</taxon>
        <taxon>Halorutilus</taxon>
    </lineage>
</organism>
<comment type="caution">
    <text evidence="1">The sequence shown here is derived from an EMBL/GenBank/DDBJ whole genome shotgun (WGS) entry which is preliminary data.</text>
</comment>
<evidence type="ECO:0000313" key="1">
    <source>
        <dbReference type="EMBL" id="MCX2819767.1"/>
    </source>
</evidence>
<proteinExistence type="predicted"/>
<gene>
    <name evidence="1" type="ORF">EGH25_10445</name>
</gene>
<dbReference type="AlphaFoldDB" id="A0A9Q4C632"/>
<sequence>MVDSIKVSNATAYYVVGIKTVPNVESKEEHVRNSVKNYWEGRFVGGVKDMSVVPTHDDEDVSAGDTVQLVVTGGGPSMKTVVGLSSGDEYDEIPSAGTFSREQREENEYGGEVATVEFDTESFDSTTALLSAELGERFAVPIVEKELGNFDTPAPGLEDSNTEWKFEVVDDVPRLHVAGVGAYLLRPCENAVYIKNVDVVDIEHPPEEDNPLAGEDFHKDMELEIGEETRSEVIEFEDLHDG</sequence>
<protein>
    <submittedName>
        <fullName evidence="1">Uncharacterized protein</fullName>
    </submittedName>
</protein>
<dbReference type="EMBL" id="RKLV01000011">
    <property type="protein sequence ID" value="MCX2819767.1"/>
    <property type="molecule type" value="Genomic_DNA"/>
</dbReference>
<dbReference type="Proteomes" id="UP001149411">
    <property type="component" value="Unassembled WGS sequence"/>
</dbReference>
<keyword evidence="2" id="KW-1185">Reference proteome</keyword>
<accession>A0A9Q4C632</accession>
<name>A0A9Q4C632_9EURY</name>
<evidence type="ECO:0000313" key="2">
    <source>
        <dbReference type="Proteomes" id="UP001149411"/>
    </source>
</evidence>
<reference evidence="1" key="1">
    <citation type="submission" date="2022-09" db="EMBL/GenBank/DDBJ databases">
        <title>Haloadaptaus new haloarchaeum isolated from saline soil.</title>
        <authorList>
            <person name="Duran-Viseras A."/>
            <person name="Sanchez-Porro C."/>
            <person name="Ventosa A."/>
        </authorList>
    </citation>
    <scope>NUCLEOTIDE SEQUENCE</scope>
    <source>
        <strain evidence="1">F3-133</strain>
    </source>
</reference>